<evidence type="ECO:0008006" key="7">
    <source>
        <dbReference type="Google" id="ProtNLM"/>
    </source>
</evidence>
<name>A0A8J2XTQ1_9BACT</name>
<protein>
    <recommendedName>
        <fullName evidence="7">BlaI/MecI/CopY family transcriptional regulator</fullName>
    </recommendedName>
</protein>
<dbReference type="SUPFAM" id="SSF46785">
    <property type="entry name" value="Winged helix' DNA-binding domain"/>
    <property type="match status" value="1"/>
</dbReference>
<dbReference type="InterPro" id="IPR036390">
    <property type="entry name" value="WH_DNA-bd_sf"/>
</dbReference>
<evidence type="ECO:0000256" key="1">
    <source>
        <dbReference type="ARBA" id="ARBA00011046"/>
    </source>
</evidence>
<dbReference type="PIRSF" id="PIRSF019455">
    <property type="entry name" value="CopR_AtkY"/>
    <property type="match status" value="1"/>
</dbReference>
<gene>
    <name evidence="5" type="ORF">GCM10011511_30780</name>
</gene>
<evidence type="ECO:0000313" key="5">
    <source>
        <dbReference type="EMBL" id="GGB05281.1"/>
    </source>
</evidence>
<evidence type="ECO:0000256" key="4">
    <source>
        <dbReference type="ARBA" id="ARBA00023163"/>
    </source>
</evidence>
<accession>A0A8J2XTQ1</accession>
<dbReference type="EMBL" id="BMJC01000003">
    <property type="protein sequence ID" value="GGB05281.1"/>
    <property type="molecule type" value="Genomic_DNA"/>
</dbReference>
<dbReference type="InterPro" id="IPR036388">
    <property type="entry name" value="WH-like_DNA-bd_sf"/>
</dbReference>
<dbReference type="RefSeq" id="WP_188933204.1">
    <property type="nucleotide sequence ID" value="NZ_BMJC01000003.1"/>
</dbReference>
<dbReference type="InterPro" id="IPR005650">
    <property type="entry name" value="BlaI_family"/>
</dbReference>
<dbReference type="GO" id="GO:0003677">
    <property type="term" value="F:DNA binding"/>
    <property type="evidence" value="ECO:0007669"/>
    <property type="project" value="UniProtKB-KW"/>
</dbReference>
<comment type="similarity">
    <text evidence="1">Belongs to the BlaI transcriptional regulatory family.</text>
</comment>
<comment type="caution">
    <text evidence="5">The sequence shown here is derived from an EMBL/GenBank/DDBJ whole genome shotgun (WGS) entry which is preliminary data.</text>
</comment>
<keyword evidence="2" id="KW-0805">Transcription regulation</keyword>
<reference evidence="5" key="1">
    <citation type="journal article" date="2014" name="Int. J. Syst. Evol. Microbiol.">
        <title>Complete genome sequence of Corynebacterium casei LMG S-19264T (=DSM 44701T), isolated from a smear-ripened cheese.</title>
        <authorList>
            <consortium name="US DOE Joint Genome Institute (JGI-PGF)"/>
            <person name="Walter F."/>
            <person name="Albersmeier A."/>
            <person name="Kalinowski J."/>
            <person name="Ruckert C."/>
        </authorList>
    </citation>
    <scope>NUCLEOTIDE SEQUENCE</scope>
    <source>
        <strain evidence="5">CGMCC 1.15448</strain>
    </source>
</reference>
<dbReference type="AlphaFoldDB" id="A0A8J2XTQ1"/>
<organism evidence="5 6">
    <name type="scientific">Puia dinghuensis</name>
    <dbReference type="NCBI Taxonomy" id="1792502"/>
    <lineage>
        <taxon>Bacteria</taxon>
        <taxon>Pseudomonadati</taxon>
        <taxon>Bacteroidota</taxon>
        <taxon>Chitinophagia</taxon>
        <taxon>Chitinophagales</taxon>
        <taxon>Chitinophagaceae</taxon>
        <taxon>Puia</taxon>
    </lineage>
</organism>
<evidence type="ECO:0000313" key="6">
    <source>
        <dbReference type="Proteomes" id="UP000607559"/>
    </source>
</evidence>
<keyword evidence="6" id="KW-1185">Reference proteome</keyword>
<dbReference type="GO" id="GO:0045892">
    <property type="term" value="P:negative regulation of DNA-templated transcription"/>
    <property type="evidence" value="ECO:0007669"/>
    <property type="project" value="InterPro"/>
</dbReference>
<evidence type="ECO:0000256" key="2">
    <source>
        <dbReference type="ARBA" id="ARBA00023015"/>
    </source>
</evidence>
<dbReference type="Gene3D" id="1.10.10.10">
    <property type="entry name" value="Winged helix-like DNA-binding domain superfamily/Winged helix DNA-binding domain"/>
    <property type="match status" value="1"/>
</dbReference>
<keyword evidence="3" id="KW-0238">DNA-binding</keyword>
<sequence>MARPSNDKTTGTTPARSELEVLKILWKHGPSTVRFVHDTLNEGEKTVQYTSTLKLMQVMTEKGMLQRDETNMKHIYIPVLEEQKTMGLVLEKFLENMYNGSIGDLLVAFLKNTKSSKKEVKKLKELLDQLDQSE</sequence>
<reference evidence="5" key="2">
    <citation type="submission" date="2020-09" db="EMBL/GenBank/DDBJ databases">
        <authorList>
            <person name="Sun Q."/>
            <person name="Zhou Y."/>
        </authorList>
    </citation>
    <scope>NUCLEOTIDE SEQUENCE</scope>
    <source>
        <strain evidence="5">CGMCC 1.15448</strain>
    </source>
</reference>
<keyword evidence="4" id="KW-0804">Transcription</keyword>
<dbReference type="Pfam" id="PF03965">
    <property type="entry name" value="Penicillinase_R"/>
    <property type="match status" value="1"/>
</dbReference>
<evidence type="ECO:0000256" key="3">
    <source>
        <dbReference type="ARBA" id="ARBA00023125"/>
    </source>
</evidence>
<dbReference type="Gene3D" id="1.10.4040.10">
    <property type="entry name" value="Penicillinase repressor domain"/>
    <property type="match status" value="1"/>
</dbReference>
<dbReference type="Proteomes" id="UP000607559">
    <property type="component" value="Unassembled WGS sequence"/>
</dbReference>
<proteinExistence type="inferred from homology"/>